<protein>
    <submittedName>
        <fullName evidence="2 3">Uncharacterized protein</fullName>
    </submittedName>
</protein>
<proteinExistence type="predicted"/>
<dbReference type="Proteomes" id="UP000035681">
    <property type="component" value="Unplaced"/>
</dbReference>
<dbReference type="WBParaSite" id="SSTP_0001218600.1">
    <property type="protein sequence ID" value="SSTP_0001218600.1"/>
    <property type="gene ID" value="SSTP_0001218600"/>
</dbReference>
<accession>A0A0K0ERV5</accession>
<keyword evidence="1" id="KW-1185">Reference proteome</keyword>
<dbReference type="AlphaFoldDB" id="A0A0K0ERV5"/>
<name>A0A0K0ERV5_STRER</name>
<sequence length="102" mass="11466">MLNNNSLNIGKIPLSEAPETVNNILDQLLKNNIKLDDYKINLSVTVGKHHNSISSHDTKLNHSEGLPTTTETVCKNSFEHEDIKKNCLICKKGSKASHFRKR</sequence>
<evidence type="ECO:0000313" key="1">
    <source>
        <dbReference type="Proteomes" id="UP000035681"/>
    </source>
</evidence>
<organism evidence="2">
    <name type="scientific">Strongyloides stercoralis</name>
    <name type="common">Threadworm</name>
    <dbReference type="NCBI Taxonomy" id="6248"/>
    <lineage>
        <taxon>Eukaryota</taxon>
        <taxon>Metazoa</taxon>
        <taxon>Ecdysozoa</taxon>
        <taxon>Nematoda</taxon>
        <taxon>Chromadorea</taxon>
        <taxon>Rhabditida</taxon>
        <taxon>Tylenchina</taxon>
        <taxon>Panagrolaimomorpha</taxon>
        <taxon>Strongyloidoidea</taxon>
        <taxon>Strongyloididae</taxon>
        <taxon>Strongyloides</taxon>
    </lineage>
</organism>
<evidence type="ECO:0000313" key="2">
    <source>
        <dbReference type="WBParaSite" id="SSTP_0001218600.1"/>
    </source>
</evidence>
<evidence type="ECO:0000313" key="3">
    <source>
        <dbReference type="WBParaSite" id="TCONS_00003174.p1"/>
    </source>
</evidence>
<reference evidence="2" key="1">
    <citation type="submission" date="2015-08" db="UniProtKB">
        <authorList>
            <consortium name="WormBaseParasite"/>
        </authorList>
    </citation>
    <scope>IDENTIFICATION</scope>
</reference>
<dbReference type="WBParaSite" id="TCONS_00003174.p1">
    <property type="protein sequence ID" value="TCONS_00003174.p1"/>
    <property type="gene ID" value="XLOC_002922"/>
</dbReference>